<proteinExistence type="predicted"/>
<comment type="caution">
    <text evidence="3">The sequence shown here is derived from an EMBL/GenBank/DDBJ whole genome shotgun (WGS) entry which is preliminary data.</text>
</comment>
<name>A0ABW5NV50_9FLAO</name>
<dbReference type="Gene3D" id="3.40.50.2000">
    <property type="entry name" value="Glycogen Phosphorylase B"/>
    <property type="match status" value="2"/>
</dbReference>
<evidence type="ECO:0000313" key="3">
    <source>
        <dbReference type="EMBL" id="MFD2602749.1"/>
    </source>
</evidence>
<dbReference type="RefSeq" id="WP_379821185.1">
    <property type="nucleotide sequence ID" value="NZ_JBHUMD010000026.1"/>
</dbReference>
<dbReference type="CDD" id="cd03801">
    <property type="entry name" value="GT4_PimA-like"/>
    <property type="match status" value="1"/>
</dbReference>
<evidence type="ECO:0000259" key="1">
    <source>
        <dbReference type="Pfam" id="PF00534"/>
    </source>
</evidence>
<dbReference type="InterPro" id="IPR050194">
    <property type="entry name" value="Glycosyltransferase_grp1"/>
</dbReference>
<dbReference type="Pfam" id="PF13439">
    <property type="entry name" value="Glyco_transf_4"/>
    <property type="match status" value="1"/>
</dbReference>
<sequence length="371" mass="42770">MEIIHLILGKANPDRMNGVNKVVYQLATKQAEFGEKVAVWGIVSDKEENYGSRNFETRLFLKTSFPFFFSKELKEAILEKKGKAVFHLHGGWIPVYFLLAKLLYRHNIKFVITAHGAYNTIAMKKSSMIKALYFRFFERRILETADSIHCIGKSEVHGLKKIFKKDNVVLLPYGFVNNYPVETKGPNKENIIFGFIGRLDIYTKGLDTLLHAFKKFHYNYPDSKLWIVGDSNERETLQHLISKNHLDKNVVLYGSKFGDEKNELLQKMDVFVHPSRNEGLPLSVIEAASFGKPCIVTDSTNIGHEIANYNAGETIYSQNENKLEAAMVHMVKVFNDPGAFVVMQQNAMRMVQEEYNWEKLLLKFRNNLYHM</sequence>
<evidence type="ECO:0000259" key="2">
    <source>
        <dbReference type="Pfam" id="PF13439"/>
    </source>
</evidence>
<dbReference type="Proteomes" id="UP001597480">
    <property type="component" value="Unassembled WGS sequence"/>
</dbReference>
<dbReference type="InterPro" id="IPR001296">
    <property type="entry name" value="Glyco_trans_1"/>
</dbReference>
<dbReference type="EMBL" id="JBHUMD010000026">
    <property type="protein sequence ID" value="MFD2602749.1"/>
    <property type="molecule type" value="Genomic_DNA"/>
</dbReference>
<protein>
    <submittedName>
        <fullName evidence="3">Glycosyltransferase family 4 protein</fullName>
        <ecNumber evidence="3">2.4.-.-</ecNumber>
    </submittedName>
</protein>
<gene>
    <name evidence="3" type="ORF">ACFSR3_11830</name>
</gene>
<keyword evidence="3" id="KW-0328">Glycosyltransferase</keyword>
<keyword evidence="4" id="KW-1185">Reference proteome</keyword>
<organism evidence="3 4">
    <name type="scientific">Flavobacterium suzhouense</name>
    <dbReference type="NCBI Taxonomy" id="1529638"/>
    <lineage>
        <taxon>Bacteria</taxon>
        <taxon>Pseudomonadati</taxon>
        <taxon>Bacteroidota</taxon>
        <taxon>Flavobacteriia</taxon>
        <taxon>Flavobacteriales</taxon>
        <taxon>Flavobacteriaceae</taxon>
        <taxon>Flavobacterium</taxon>
    </lineage>
</organism>
<dbReference type="Pfam" id="PF00534">
    <property type="entry name" value="Glycos_transf_1"/>
    <property type="match status" value="1"/>
</dbReference>
<feature type="domain" description="Glycosyltransferase subfamily 4-like N-terminal" evidence="2">
    <location>
        <begin position="17"/>
        <end position="174"/>
    </location>
</feature>
<reference evidence="4" key="1">
    <citation type="journal article" date="2019" name="Int. J. Syst. Evol. Microbiol.">
        <title>The Global Catalogue of Microorganisms (GCM) 10K type strain sequencing project: providing services to taxonomists for standard genome sequencing and annotation.</title>
        <authorList>
            <consortium name="The Broad Institute Genomics Platform"/>
            <consortium name="The Broad Institute Genome Sequencing Center for Infectious Disease"/>
            <person name="Wu L."/>
            <person name="Ma J."/>
        </authorList>
    </citation>
    <scope>NUCLEOTIDE SEQUENCE [LARGE SCALE GENOMIC DNA]</scope>
    <source>
        <strain evidence="4">KCTC 42107</strain>
    </source>
</reference>
<keyword evidence="3" id="KW-0808">Transferase</keyword>
<dbReference type="SUPFAM" id="SSF53756">
    <property type="entry name" value="UDP-Glycosyltransferase/glycogen phosphorylase"/>
    <property type="match status" value="1"/>
</dbReference>
<feature type="domain" description="Glycosyl transferase family 1" evidence="1">
    <location>
        <begin position="185"/>
        <end position="327"/>
    </location>
</feature>
<dbReference type="EC" id="2.4.-.-" evidence="3"/>
<dbReference type="InterPro" id="IPR028098">
    <property type="entry name" value="Glyco_trans_4-like_N"/>
</dbReference>
<dbReference type="PANTHER" id="PTHR45947">
    <property type="entry name" value="SULFOQUINOVOSYL TRANSFERASE SQD2"/>
    <property type="match status" value="1"/>
</dbReference>
<dbReference type="PANTHER" id="PTHR45947:SF3">
    <property type="entry name" value="SULFOQUINOVOSYL TRANSFERASE SQD2"/>
    <property type="match status" value="1"/>
</dbReference>
<evidence type="ECO:0000313" key="4">
    <source>
        <dbReference type="Proteomes" id="UP001597480"/>
    </source>
</evidence>
<dbReference type="GO" id="GO:0016757">
    <property type="term" value="F:glycosyltransferase activity"/>
    <property type="evidence" value="ECO:0007669"/>
    <property type="project" value="UniProtKB-KW"/>
</dbReference>
<accession>A0ABW5NV50</accession>